<sequence>MRSSNPPRCSRADCRAASLSNDPAHAEVMIKGELTQQMRELQKPTKSYHLFVSKSNMGALRFVRWLEKELVRLELNGGREITFTSQSEEIPYCDHFLVYLSEGMWDHHLSRATDLEEQLRKAKDKQVPYLLVHEQRTETYGLEWVSVGSERPSIGRELDAPKLRDALFTHRHSFTDEESRDADERAAQRRTTVVAFEECAPLEGASKRTFTAGEYADLNVGRLHVDSFIKVEDTFFVPDPEEQWGAAEFKDIIKKTPQAIQSLGLYSDIAIPFVDGEHILACVHLFLRALCSTHKSPSARLRATCNRWVNDLVDNCLHCFRPLSTAPPSIMQLGMSSGSEDRFKSWGNPTCSHKEQDAQAHRLNKYSYSKRRQQPRLARATIIPENKRQLNSEGLFYVSEQLRSCRDSRWSVDRRDSRCDASPSHTVASSCQASRNTSRKGSLIGSAEPASLIAWRKGPLQAAGTDVEFGSTSSQYDQEGV</sequence>
<gene>
    <name evidence="2" type="ORF">CBRE1094_LOCUS16620</name>
</gene>
<feature type="region of interest" description="Disordered" evidence="1">
    <location>
        <begin position="413"/>
        <end position="443"/>
    </location>
</feature>
<dbReference type="AlphaFoldDB" id="A0A7S2DGH8"/>
<protein>
    <submittedName>
        <fullName evidence="2">Uncharacterized protein</fullName>
    </submittedName>
</protein>
<feature type="compositionally biased region" description="Polar residues" evidence="1">
    <location>
        <begin position="423"/>
        <end position="440"/>
    </location>
</feature>
<accession>A0A7S2DGH8</accession>
<name>A0A7S2DGH8_9EUKA</name>
<proteinExistence type="predicted"/>
<organism evidence="2">
    <name type="scientific">Haptolina brevifila</name>
    <dbReference type="NCBI Taxonomy" id="156173"/>
    <lineage>
        <taxon>Eukaryota</taxon>
        <taxon>Haptista</taxon>
        <taxon>Haptophyta</taxon>
        <taxon>Prymnesiophyceae</taxon>
        <taxon>Prymnesiales</taxon>
        <taxon>Prymnesiaceae</taxon>
        <taxon>Haptolina</taxon>
    </lineage>
</organism>
<reference evidence="2" key="1">
    <citation type="submission" date="2021-01" db="EMBL/GenBank/DDBJ databases">
        <authorList>
            <person name="Corre E."/>
            <person name="Pelletier E."/>
            <person name="Niang G."/>
            <person name="Scheremetjew M."/>
            <person name="Finn R."/>
            <person name="Kale V."/>
            <person name="Holt S."/>
            <person name="Cochrane G."/>
            <person name="Meng A."/>
            <person name="Brown T."/>
            <person name="Cohen L."/>
        </authorList>
    </citation>
    <scope>NUCLEOTIDE SEQUENCE</scope>
    <source>
        <strain evidence="2">UTEX LB 985</strain>
    </source>
</reference>
<evidence type="ECO:0000256" key="1">
    <source>
        <dbReference type="SAM" id="MobiDB-lite"/>
    </source>
</evidence>
<evidence type="ECO:0000313" key="2">
    <source>
        <dbReference type="EMBL" id="CAD9452439.1"/>
    </source>
</evidence>
<dbReference type="EMBL" id="HBGU01030417">
    <property type="protein sequence ID" value="CAD9452439.1"/>
    <property type="molecule type" value="Transcribed_RNA"/>
</dbReference>